<keyword evidence="1" id="KW-1133">Transmembrane helix</keyword>
<dbReference type="GO" id="GO:0005261">
    <property type="term" value="F:monoatomic cation channel activity"/>
    <property type="evidence" value="ECO:0007669"/>
    <property type="project" value="TreeGrafter"/>
</dbReference>
<evidence type="ECO:0000259" key="2">
    <source>
        <dbReference type="Pfam" id="PF24874"/>
    </source>
</evidence>
<dbReference type="PANTHER" id="PTHR13167">
    <property type="entry name" value="PIEZO-TYPE MECHANOSENSITIVE ION CHANNEL COMPONENT"/>
    <property type="match status" value="1"/>
</dbReference>
<dbReference type="InterPro" id="IPR027272">
    <property type="entry name" value="Piezo"/>
</dbReference>
<feature type="non-terminal residue" evidence="3">
    <location>
        <position position="1"/>
    </location>
</feature>
<keyword evidence="1" id="KW-0812">Transmembrane</keyword>
<feature type="transmembrane region" description="Helical" evidence="1">
    <location>
        <begin position="86"/>
        <end position="107"/>
    </location>
</feature>
<gene>
    <name evidence="3" type="ORF">OVN521_LOCUS39964</name>
</gene>
<comment type="caution">
    <text evidence="3">The sequence shown here is derived from an EMBL/GenBank/DDBJ whole genome shotgun (WGS) entry which is preliminary data.</text>
</comment>
<dbReference type="PANTHER" id="PTHR13167:SF25">
    <property type="entry name" value="PIEZO-TYPE MECHANOSENSITIVE ION CHANNEL COMPONENT"/>
    <property type="match status" value="1"/>
</dbReference>
<dbReference type="InterPro" id="IPR056770">
    <property type="entry name" value="Piezo_THU9_anchor"/>
</dbReference>
<organism evidence="3 4">
    <name type="scientific">Rotaria magnacalcarata</name>
    <dbReference type="NCBI Taxonomy" id="392030"/>
    <lineage>
        <taxon>Eukaryota</taxon>
        <taxon>Metazoa</taxon>
        <taxon>Spiralia</taxon>
        <taxon>Gnathifera</taxon>
        <taxon>Rotifera</taxon>
        <taxon>Eurotatoria</taxon>
        <taxon>Bdelloidea</taxon>
        <taxon>Philodinida</taxon>
        <taxon>Philodinidae</taxon>
        <taxon>Rotaria</taxon>
    </lineage>
</organism>
<dbReference type="GO" id="GO:0071260">
    <property type="term" value="P:cellular response to mechanical stimulus"/>
    <property type="evidence" value="ECO:0007669"/>
    <property type="project" value="TreeGrafter"/>
</dbReference>
<dbReference type="GO" id="GO:0005886">
    <property type="term" value="C:plasma membrane"/>
    <property type="evidence" value="ECO:0007669"/>
    <property type="project" value="TreeGrafter"/>
</dbReference>
<evidence type="ECO:0000256" key="1">
    <source>
        <dbReference type="SAM" id="Phobius"/>
    </source>
</evidence>
<dbReference type="EMBL" id="CAJOBG010051353">
    <property type="protein sequence ID" value="CAF4486797.1"/>
    <property type="molecule type" value="Genomic_DNA"/>
</dbReference>
<evidence type="ECO:0000313" key="4">
    <source>
        <dbReference type="Proteomes" id="UP000663866"/>
    </source>
</evidence>
<dbReference type="GO" id="GO:0042391">
    <property type="term" value="P:regulation of membrane potential"/>
    <property type="evidence" value="ECO:0007669"/>
    <property type="project" value="TreeGrafter"/>
</dbReference>
<reference evidence="3" key="1">
    <citation type="submission" date="2021-02" db="EMBL/GenBank/DDBJ databases">
        <authorList>
            <person name="Nowell W R."/>
        </authorList>
    </citation>
    <scope>NUCLEOTIDE SEQUENCE</scope>
</reference>
<dbReference type="GO" id="GO:0050982">
    <property type="term" value="P:detection of mechanical stimulus"/>
    <property type="evidence" value="ECO:0007669"/>
    <property type="project" value="TreeGrafter"/>
</dbReference>
<keyword evidence="1" id="KW-0472">Membrane</keyword>
<sequence length="214" mass="24996">RIAGNFLMKKFNYVNQILYRIYLLIPFLLELRTIMDWIFTDTALGLSSWLQLEDVYSNMYLLKCARWAEKKYPTQRGVTRPKLTKYGVGGSLLTLLILLIWFPLLFFSFSSSFYQPNPPTEVNVEIKVGPYLPIYHMTAQDIDLVSFSSTDLKILRDKIDTLNAEPTVKVGLRTNRKIDLFNSIKQRILWMNEKQTLVAIKRDAIISYLTFVLH</sequence>
<keyword evidence="4" id="KW-1185">Reference proteome</keyword>
<accession>A0A820UGJ7</accession>
<dbReference type="Proteomes" id="UP000663866">
    <property type="component" value="Unassembled WGS sequence"/>
</dbReference>
<protein>
    <recommendedName>
        <fullName evidence="2">Piezo THU9 and anchor domain-containing protein</fullName>
    </recommendedName>
</protein>
<name>A0A820UGJ7_9BILA</name>
<dbReference type="AlphaFoldDB" id="A0A820UGJ7"/>
<dbReference type="Pfam" id="PF24874">
    <property type="entry name" value="Piezo_THU9_anchor"/>
    <property type="match status" value="1"/>
</dbReference>
<feature type="domain" description="Piezo THU9 and anchor" evidence="2">
    <location>
        <begin position="2"/>
        <end position="108"/>
    </location>
</feature>
<proteinExistence type="predicted"/>
<dbReference type="GO" id="GO:0008381">
    <property type="term" value="F:mechanosensitive monoatomic ion channel activity"/>
    <property type="evidence" value="ECO:0007669"/>
    <property type="project" value="InterPro"/>
</dbReference>
<evidence type="ECO:0000313" key="3">
    <source>
        <dbReference type="EMBL" id="CAF4486797.1"/>
    </source>
</evidence>